<evidence type="ECO:0000313" key="1">
    <source>
        <dbReference type="EMBL" id="CAD1824704.1"/>
    </source>
</evidence>
<accession>A0A6V7P278</accession>
<sequence>MFLSLSGISAAGVCGMFLSHRGIPDHGARTFVRTIGQCGSCLQAEVHVTGKVSCMFKTLYLSVYWTNLYLPPLDLLVELFPWVAVPTGNHGVGSHPTLFWGVTGSHVSGAAALGKGWLSSSSPASEEMWRAIVAEEEPWSRRKRPMKATSMVEGDLADVDSWIERCSSWEIDADLAIPGGASG</sequence>
<name>A0A6V7P278_ANACO</name>
<proteinExistence type="predicted"/>
<dbReference type="AlphaFoldDB" id="A0A6V7P278"/>
<dbReference type="EMBL" id="LR862144">
    <property type="protein sequence ID" value="CAD1824704.1"/>
    <property type="molecule type" value="Genomic_DNA"/>
</dbReference>
<gene>
    <name evidence="1" type="ORF">CB5_LOCUS7915</name>
</gene>
<protein>
    <submittedName>
        <fullName evidence="1">Uncharacterized protein</fullName>
    </submittedName>
</protein>
<organism evidence="1">
    <name type="scientific">Ananas comosus var. bracteatus</name>
    <name type="common">red pineapple</name>
    <dbReference type="NCBI Taxonomy" id="296719"/>
    <lineage>
        <taxon>Eukaryota</taxon>
        <taxon>Viridiplantae</taxon>
        <taxon>Streptophyta</taxon>
        <taxon>Embryophyta</taxon>
        <taxon>Tracheophyta</taxon>
        <taxon>Spermatophyta</taxon>
        <taxon>Magnoliopsida</taxon>
        <taxon>Liliopsida</taxon>
        <taxon>Poales</taxon>
        <taxon>Bromeliaceae</taxon>
        <taxon>Bromelioideae</taxon>
        <taxon>Ananas</taxon>
    </lineage>
</organism>
<reference evidence="1" key="1">
    <citation type="submission" date="2020-07" db="EMBL/GenBank/DDBJ databases">
        <authorList>
            <person name="Lin J."/>
        </authorList>
    </citation>
    <scope>NUCLEOTIDE SEQUENCE</scope>
</reference>